<dbReference type="SUPFAM" id="SSF53335">
    <property type="entry name" value="S-adenosyl-L-methionine-dependent methyltransferases"/>
    <property type="match status" value="1"/>
</dbReference>
<keyword evidence="2" id="KW-0808">Transferase</keyword>
<dbReference type="OrthoDB" id="8300214at2759"/>
<proteinExistence type="predicted"/>
<dbReference type="STRING" id="1287681.M7TRP1"/>
<evidence type="ECO:0000256" key="1">
    <source>
        <dbReference type="SAM" id="MobiDB-lite"/>
    </source>
</evidence>
<sequence>MATLQPHPAATSKTTTTTSQLLNRAPTIASYALQDPARPEIELAQVRHRIRLISAWGIDDDAIIAPGSRVLELGCGQGTATTVLAEAVGPAGHVDAVDPGAPDYGAPFTLAEAQGGGGGGSVN</sequence>
<keyword evidence="3" id="KW-1185">Reference proteome</keyword>
<dbReference type="AlphaFoldDB" id="M7TRP1"/>
<name>M7TRP1_EUTLA</name>
<reference evidence="3" key="1">
    <citation type="journal article" date="2013" name="Genome Announc.">
        <title>Draft genome sequence of the grapevine dieback fungus Eutypa lata UCR-EL1.</title>
        <authorList>
            <person name="Blanco-Ulate B."/>
            <person name="Rolshausen P.E."/>
            <person name="Cantu D."/>
        </authorList>
    </citation>
    <scope>NUCLEOTIDE SEQUENCE [LARGE SCALE GENOMIC DNA]</scope>
    <source>
        <strain evidence="3">UCR-EL1</strain>
    </source>
</reference>
<dbReference type="Pfam" id="PF01135">
    <property type="entry name" value="PCMT"/>
    <property type="match status" value="1"/>
</dbReference>
<dbReference type="InterPro" id="IPR029063">
    <property type="entry name" value="SAM-dependent_MTases_sf"/>
</dbReference>
<protein>
    <submittedName>
        <fullName evidence="2">Putative sam-dependent methyltransferase protein</fullName>
    </submittedName>
</protein>
<keyword evidence="2" id="KW-0489">Methyltransferase</keyword>
<dbReference type="GO" id="GO:0032259">
    <property type="term" value="P:methylation"/>
    <property type="evidence" value="ECO:0007669"/>
    <property type="project" value="UniProtKB-KW"/>
</dbReference>
<gene>
    <name evidence="2" type="ORF">UCREL1_342</name>
</gene>
<evidence type="ECO:0000313" key="3">
    <source>
        <dbReference type="Proteomes" id="UP000012174"/>
    </source>
</evidence>
<feature type="region of interest" description="Disordered" evidence="1">
    <location>
        <begin position="1"/>
        <end position="20"/>
    </location>
</feature>
<dbReference type="Gene3D" id="3.40.50.150">
    <property type="entry name" value="Vaccinia Virus protein VP39"/>
    <property type="match status" value="1"/>
</dbReference>
<dbReference type="Proteomes" id="UP000012174">
    <property type="component" value="Unassembled WGS sequence"/>
</dbReference>
<organism evidence="2 3">
    <name type="scientific">Eutypa lata (strain UCR-EL1)</name>
    <name type="common">Grapevine dieback disease fungus</name>
    <name type="synonym">Eutypa armeniacae</name>
    <dbReference type="NCBI Taxonomy" id="1287681"/>
    <lineage>
        <taxon>Eukaryota</taxon>
        <taxon>Fungi</taxon>
        <taxon>Dikarya</taxon>
        <taxon>Ascomycota</taxon>
        <taxon>Pezizomycotina</taxon>
        <taxon>Sordariomycetes</taxon>
        <taxon>Xylariomycetidae</taxon>
        <taxon>Xylariales</taxon>
        <taxon>Diatrypaceae</taxon>
        <taxon>Eutypa</taxon>
    </lineage>
</organism>
<dbReference type="GO" id="GO:0008168">
    <property type="term" value="F:methyltransferase activity"/>
    <property type="evidence" value="ECO:0007669"/>
    <property type="project" value="UniProtKB-KW"/>
</dbReference>
<evidence type="ECO:0000313" key="2">
    <source>
        <dbReference type="EMBL" id="EMR72611.1"/>
    </source>
</evidence>
<accession>M7TRP1</accession>
<dbReference type="KEGG" id="ela:UCREL1_342"/>
<dbReference type="EMBL" id="KB705413">
    <property type="protein sequence ID" value="EMR72611.1"/>
    <property type="molecule type" value="Genomic_DNA"/>
</dbReference>
<dbReference type="HOGENOM" id="CLU_2015270_0_0_1"/>